<protein>
    <submittedName>
        <fullName evidence="1">Uncharacterized protein</fullName>
    </submittedName>
</protein>
<organism evidence="1 2">
    <name type="scientific">Blattamonas nauphoetae</name>
    <dbReference type="NCBI Taxonomy" id="2049346"/>
    <lineage>
        <taxon>Eukaryota</taxon>
        <taxon>Metamonada</taxon>
        <taxon>Preaxostyla</taxon>
        <taxon>Oxymonadida</taxon>
        <taxon>Blattamonas</taxon>
    </lineage>
</organism>
<accession>A0ABQ9Y855</accession>
<evidence type="ECO:0000313" key="2">
    <source>
        <dbReference type="Proteomes" id="UP001281761"/>
    </source>
</evidence>
<sequence length="124" mass="14689">MNDEEAWTKNEQLMRTSRFKGRHKGVTDTIRRLMSQRRVHQLRSTCSKHNVITNEGRGERRKGSDFDFLTIVFWQRPGEEVEIWSFGMGAKMRNYHQDMQNTKIHTVEKLQPPPILTQRMKGST</sequence>
<proteinExistence type="predicted"/>
<name>A0ABQ9Y855_9EUKA</name>
<evidence type="ECO:0000313" key="1">
    <source>
        <dbReference type="EMBL" id="KAK2959942.1"/>
    </source>
</evidence>
<dbReference type="EMBL" id="JARBJD010000026">
    <property type="protein sequence ID" value="KAK2959942.1"/>
    <property type="molecule type" value="Genomic_DNA"/>
</dbReference>
<keyword evidence="2" id="KW-1185">Reference proteome</keyword>
<reference evidence="1 2" key="1">
    <citation type="journal article" date="2022" name="bioRxiv">
        <title>Genomics of Preaxostyla Flagellates Illuminates Evolutionary Transitions and the Path Towards Mitochondrial Loss.</title>
        <authorList>
            <person name="Novak L.V.F."/>
            <person name="Treitli S.C."/>
            <person name="Pyrih J."/>
            <person name="Halakuc P."/>
            <person name="Pipaliya S.V."/>
            <person name="Vacek V."/>
            <person name="Brzon O."/>
            <person name="Soukal P."/>
            <person name="Eme L."/>
            <person name="Dacks J.B."/>
            <person name="Karnkowska A."/>
            <person name="Elias M."/>
            <person name="Hampl V."/>
        </authorList>
    </citation>
    <scope>NUCLEOTIDE SEQUENCE [LARGE SCALE GENOMIC DNA]</scope>
    <source>
        <strain evidence="1">NAU3</strain>
        <tissue evidence="1">Gut</tissue>
    </source>
</reference>
<comment type="caution">
    <text evidence="1">The sequence shown here is derived from an EMBL/GenBank/DDBJ whole genome shotgun (WGS) entry which is preliminary data.</text>
</comment>
<gene>
    <name evidence="1" type="ORF">BLNAU_5139</name>
</gene>
<dbReference type="Proteomes" id="UP001281761">
    <property type="component" value="Unassembled WGS sequence"/>
</dbReference>